<dbReference type="AlphaFoldDB" id="A0A916WXW8"/>
<dbReference type="InterPro" id="IPR005025">
    <property type="entry name" value="FMN_Rdtase-like_dom"/>
</dbReference>
<evidence type="ECO:0000256" key="1">
    <source>
        <dbReference type="ARBA" id="ARBA00022630"/>
    </source>
</evidence>
<gene>
    <name evidence="6" type="ORF">GCM10011489_30720</name>
</gene>
<dbReference type="PANTHER" id="PTHR43408:SF2">
    <property type="entry name" value="FMN REDUCTASE (NADPH)"/>
    <property type="match status" value="1"/>
</dbReference>
<dbReference type="InterPro" id="IPR051814">
    <property type="entry name" value="NAD(P)H-dep_FMN_reductase"/>
</dbReference>
<keyword evidence="3" id="KW-0560">Oxidoreductase</keyword>
<evidence type="ECO:0000313" key="7">
    <source>
        <dbReference type="Proteomes" id="UP000621454"/>
    </source>
</evidence>
<evidence type="ECO:0000259" key="5">
    <source>
        <dbReference type="Pfam" id="PF03358"/>
    </source>
</evidence>
<dbReference type="InterPro" id="IPR023932">
    <property type="entry name" value="CE1759_FMN_reduct"/>
</dbReference>
<protein>
    <submittedName>
        <fullName evidence="6">Oxidoreductase</fullName>
    </submittedName>
</protein>
<dbReference type="PANTHER" id="PTHR43408">
    <property type="entry name" value="FMN REDUCTASE (NADPH)"/>
    <property type="match status" value="1"/>
</dbReference>
<reference evidence="6" key="2">
    <citation type="submission" date="2020-09" db="EMBL/GenBank/DDBJ databases">
        <authorList>
            <person name="Sun Q."/>
            <person name="Zhou Y."/>
        </authorList>
    </citation>
    <scope>NUCLEOTIDE SEQUENCE</scope>
    <source>
        <strain evidence="6">CGMCC 1.12827</strain>
    </source>
</reference>
<dbReference type="Pfam" id="PF03358">
    <property type="entry name" value="FMN_red"/>
    <property type="match status" value="1"/>
</dbReference>
<dbReference type="RefSeq" id="WP_188587457.1">
    <property type="nucleotide sequence ID" value="NZ_BMGC01000027.1"/>
</dbReference>
<reference evidence="6" key="1">
    <citation type="journal article" date="2014" name="Int. J. Syst. Evol. Microbiol.">
        <title>Complete genome sequence of Corynebacterium casei LMG S-19264T (=DSM 44701T), isolated from a smear-ripened cheese.</title>
        <authorList>
            <consortium name="US DOE Joint Genome Institute (JGI-PGF)"/>
            <person name="Walter F."/>
            <person name="Albersmeier A."/>
            <person name="Kalinowski J."/>
            <person name="Ruckert C."/>
        </authorList>
    </citation>
    <scope>NUCLEOTIDE SEQUENCE</scope>
    <source>
        <strain evidence="6">CGMCC 1.12827</strain>
    </source>
</reference>
<keyword evidence="7" id="KW-1185">Reference proteome</keyword>
<feature type="region of interest" description="Disordered" evidence="4">
    <location>
        <begin position="184"/>
        <end position="203"/>
    </location>
</feature>
<dbReference type="Gene3D" id="3.40.50.360">
    <property type="match status" value="1"/>
</dbReference>
<sequence length="217" mass="22866">MTRLVVVNAGMSNPSSTRLLADRLTESVAAQYHSATGADLEITSVDLRDRAVDLATSLVSGYGVGGAKEIIEATEDADAVIAVTPVFNASYSGLFKVFFDIVDKDSFAGKPVLIAATGGSPRHSMVLDHALRPMFSYLRAIVLPTGVYAASEDWAGNTGDTATLGDRIDRAAGELADILSGSGRSVRRRPAESAAQRTEDEEEAGIGNFARLMGLEN</sequence>
<evidence type="ECO:0000256" key="4">
    <source>
        <dbReference type="SAM" id="MobiDB-lite"/>
    </source>
</evidence>
<dbReference type="Proteomes" id="UP000621454">
    <property type="component" value="Unassembled WGS sequence"/>
</dbReference>
<dbReference type="EMBL" id="BMGC01000027">
    <property type="protein sequence ID" value="GGB41009.1"/>
    <property type="molecule type" value="Genomic_DNA"/>
</dbReference>
<accession>A0A916WXW8</accession>
<dbReference type="SUPFAM" id="SSF52218">
    <property type="entry name" value="Flavoproteins"/>
    <property type="match status" value="1"/>
</dbReference>
<dbReference type="NCBIfam" id="TIGR04037">
    <property type="entry name" value="LLM_duo_CE1759"/>
    <property type="match status" value="1"/>
</dbReference>
<dbReference type="GO" id="GO:0016491">
    <property type="term" value="F:oxidoreductase activity"/>
    <property type="evidence" value="ECO:0007669"/>
    <property type="project" value="UniProtKB-KW"/>
</dbReference>
<evidence type="ECO:0000256" key="2">
    <source>
        <dbReference type="ARBA" id="ARBA00022643"/>
    </source>
</evidence>
<dbReference type="InterPro" id="IPR029039">
    <property type="entry name" value="Flavoprotein-like_sf"/>
</dbReference>
<comment type="caution">
    <text evidence="6">The sequence shown here is derived from an EMBL/GenBank/DDBJ whole genome shotgun (WGS) entry which is preliminary data.</text>
</comment>
<evidence type="ECO:0000256" key="3">
    <source>
        <dbReference type="ARBA" id="ARBA00023002"/>
    </source>
</evidence>
<keyword evidence="2" id="KW-0288">FMN</keyword>
<keyword evidence="1" id="KW-0285">Flavoprotein</keyword>
<proteinExistence type="predicted"/>
<name>A0A916WXW8_9ACTN</name>
<evidence type="ECO:0000313" key="6">
    <source>
        <dbReference type="EMBL" id="GGB41009.1"/>
    </source>
</evidence>
<feature type="domain" description="NADPH-dependent FMN reductase-like" evidence="5">
    <location>
        <begin position="3"/>
        <end position="154"/>
    </location>
</feature>
<organism evidence="6 7">
    <name type="scientific">Gordonia jinhuaensis</name>
    <dbReference type="NCBI Taxonomy" id="1517702"/>
    <lineage>
        <taxon>Bacteria</taxon>
        <taxon>Bacillati</taxon>
        <taxon>Actinomycetota</taxon>
        <taxon>Actinomycetes</taxon>
        <taxon>Mycobacteriales</taxon>
        <taxon>Gordoniaceae</taxon>
        <taxon>Gordonia</taxon>
    </lineage>
</organism>